<accession>A0A7W8D2Y2</accession>
<organism evidence="3 4">
    <name type="scientific">Chiayiivirga flava</name>
    <dbReference type="NCBI Taxonomy" id="659595"/>
    <lineage>
        <taxon>Bacteria</taxon>
        <taxon>Pseudomonadati</taxon>
        <taxon>Pseudomonadota</taxon>
        <taxon>Gammaproteobacteria</taxon>
        <taxon>Lysobacterales</taxon>
        <taxon>Lysobacteraceae</taxon>
        <taxon>Chiayiivirga</taxon>
    </lineage>
</organism>
<protein>
    <recommendedName>
        <fullName evidence="2">DUF4190 domain-containing protein</fullName>
    </recommendedName>
</protein>
<keyword evidence="1" id="KW-0472">Membrane</keyword>
<feature type="transmembrane region" description="Helical" evidence="1">
    <location>
        <begin position="12"/>
        <end position="36"/>
    </location>
</feature>
<evidence type="ECO:0000256" key="1">
    <source>
        <dbReference type="SAM" id="Phobius"/>
    </source>
</evidence>
<gene>
    <name evidence="3" type="ORF">HNQ52_000499</name>
</gene>
<evidence type="ECO:0000313" key="3">
    <source>
        <dbReference type="EMBL" id="MBB5206983.1"/>
    </source>
</evidence>
<keyword evidence="4" id="KW-1185">Reference proteome</keyword>
<feature type="transmembrane region" description="Helical" evidence="1">
    <location>
        <begin position="57"/>
        <end position="89"/>
    </location>
</feature>
<dbReference type="Proteomes" id="UP000521199">
    <property type="component" value="Unassembled WGS sequence"/>
</dbReference>
<evidence type="ECO:0000259" key="2">
    <source>
        <dbReference type="Pfam" id="PF13828"/>
    </source>
</evidence>
<keyword evidence="1" id="KW-0812">Transmembrane</keyword>
<dbReference type="AlphaFoldDB" id="A0A7W8D2Y2"/>
<dbReference type="InterPro" id="IPR025241">
    <property type="entry name" value="DUF4190"/>
</dbReference>
<name>A0A7W8D2Y2_9GAMM</name>
<keyword evidence="1" id="KW-1133">Transmembrane helix</keyword>
<comment type="caution">
    <text evidence="3">The sequence shown here is derived from an EMBL/GenBank/DDBJ whole genome shotgun (WGS) entry which is preliminary data.</text>
</comment>
<dbReference type="EMBL" id="JACHHP010000001">
    <property type="protein sequence ID" value="MBB5206983.1"/>
    <property type="molecule type" value="Genomic_DNA"/>
</dbReference>
<reference evidence="3 4" key="1">
    <citation type="submission" date="2020-08" db="EMBL/GenBank/DDBJ databases">
        <title>Genomic Encyclopedia of Type Strains, Phase IV (KMG-IV): sequencing the most valuable type-strain genomes for metagenomic binning, comparative biology and taxonomic classification.</title>
        <authorList>
            <person name="Goeker M."/>
        </authorList>
    </citation>
    <scope>NUCLEOTIDE SEQUENCE [LARGE SCALE GENOMIC DNA]</scope>
    <source>
        <strain evidence="3 4">DSM 24163</strain>
    </source>
</reference>
<sequence length="94" mass="9547">MNSPARSTSPLAIVSLVSGIVSWVAIPFIGAIVAIVTGHMARAEIRRAPATLEGDGLAIGGLILGYLQLALCIVGIAVLFLFFGGLAIIGMSQG</sequence>
<feature type="domain" description="DUF4190" evidence="2">
    <location>
        <begin position="11"/>
        <end position="74"/>
    </location>
</feature>
<dbReference type="RefSeq" id="WP_183959465.1">
    <property type="nucleotide sequence ID" value="NZ_JACHHP010000001.1"/>
</dbReference>
<proteinExistence type="predicted"/>
<evidence type="ECO:0000313" key="4">
    <source>
        <dbReference type="Proteomes" id="UP000521199"/>
    </source>
</evidence>
<dbReference type="Pfam" id="PF13828">
    <property type="entry name" value="DUF4190"/>
    <property type="match status" value="1"/>
</dbReference>